<dbReference type="AlphaFoldDB" id="A0A0C2YBQ7"/>
<reference evidence="2 3" key="1">
    <citation type="submission" date="2014-04" db="EMBL/GenBank/DDBJ databases">
        <authorList>
            <consortium name="DOE Joint Genome Institute"/>
            <person name="Kuo A."/>
            <person name="Gay G."/>
            <person name="Dore J."/>
            <person name="Kohler A."/>
            <person name="Nagy L.G."/>
            <person name="Floudas D."/>
            <person name="Copeland A."/>
            <person name="Barry K.W."/>
            <person name="Cichocki N."/>
            <person name="Veneault-Fourrey C."/>
            <person name="LaButti K."/>
            <person name="Lindquist E.A."/>
            <person name="Lipzen A."/>
            <person name="Lundell T."/>
            <person name="Morin E."/>
            <person name="Murat C."/>
            <person name="Sun H."/>
            <person name="Tunlid A."/>
            <person name="Henrissat B."/>
            <person name="Grigoriev I.V."/>
            <person name="Hibbett D.S."/>
            <person name="Martin F."/>
            <person name="Nordberg H.P."/>
            <person name="Cantor M.N."/>
            <person name="Hua S.X."/>
        </authorList>
    </citation>
    <scope>NUCLEOTIDE SEQUENCE [LARGE SCALE GENOMIC DNA]</scope>
    <source>
        <strain evidence="3">h7</strain>
    </source>
</reference>
<dbReference type="HOGENOM" id="CLU_1886010_0_0_1"/>
<accession>A0A0C2YBQ7</accession>
<gene>
    <name evidence="2" type="ORF">M413DRAFT_271953</name>
</gene>
<sequence>MSPCLATRHLDPLFRLDLPNDMEPHTIESEPAAPQVFNSHPPLSYNIWTQPTPVPPNLHPDDAPRPASEETEDGVASVRWPSGLRRQTKDQGSYCPWISGPPGRGFESHPHQTFCYPFGPCSITGYARRLKTDYW</sequence>
<keyword evidence="3" id="KW-1185">Reference proteome</keyword>
<protein>
    <submittedName>
        <fullName evidence="2">Uncharacterized protein</fullName>
    </submittedName>
</protein>
<reference evidence="3" key="2">
    <citation type="submission" date="2015-01" db="EMBL/GenBank/DDBJ databases">
        <title>Evolutionary Origins and Diversification of the Mycorrhizal Mutualists.</title>
        <authorList>
            <consortium name="DOE Joint Genome Institute"/>
            <consortium name="Mycorrhizal Genomics Consortium"/>
            <person name="Kohler A."/>
            <person name="Kuo A."/>
            <person name="Nagy L.G."/>
            <person name="Floudas D."/>
            <person name="Copeland A."/>
            <person name="Barry K.W."/>
            <person name="Cichocki N."/>
            <person name="Veneault-Fourrey C."/>
            <person name="LaButti K."/>
            <person name="Lindquist E.A."/>
            <person name="Lipzen A."/>
            <person name="Lundell T."/>
            <person name="Morin E."/>
            <person name="Murat C."/>
            <person name="Riley R."/>
            <person name="Ohm R."/>
            <person name="Sun H."/>
            <person name="Tunlid A."/>
            <person name="Henrissat B."/>
            <person name="Grigoriev I.V."/>
            <person name="Hibbett D.S."/>
            <person name="Martin F."/>
        </authorList>
    </citation>
    <scope>NUCLEOTIDE SEQUENCE [LARGE SCALE GENOMIC DNA]</scope>
    <source>
        <strain evidence="3">h7</strain>
    </source>
</reference>
<dbReference type="EMBL" id="KN831770">
    <property type="protein sequence ID" value="KIM47273.1"/>
    <property type="molecule type" value="Genomic_DNA"/>
</dbReference>
<name>A0A0C2YBQ7_HEBCY</name>
<evidence type="ECO:0000256" key="1">
    <source>
        <dbReference type="SAM" id="MobiDB-lite"/>
    </source>
</evidence>
<evidence type="ECO:0000313" key="3">
    <source>
        <dbReference type="Proteomes" id="UP000053424"/>
    </source>
</evidence>
<organism evidence="2 3">
    <name type="scientific">Hebeloma cylindrosporum</name>
    <dbReference type="NCBI Taxonomy" id="76867"/>
    <lineage>
        <taxon>Eukaryota</taxon>
        <taxon>Fungi</taxon>
        <taxon>Dikarya</taxon>
        <taxon>Basidiomycota</taxon>
        <taxon>Agaricomycotina</taxon>
        <taxon>Agaricomycetes</taxon>
        <taxon>Agaricomycetidae</taxon>
        <taxon>Agaricales</taxon>
        <taxon>Agaricineae</taxon>
        <taxon>Hymenogastraceae</taxon>
        <taxon>Hebeloma</taxon>
    </lineage>
</organism>
<dbReference type="Proteomes" id="UP000053424">
    <property type="component" value="Unassembled WGS sequence"/>
</dbReference>
<feature type="region of interest" description="Disordered" evidence="1">
    <location>
        <begin position="48"/>
        <end position="79"/>
    </location>
</feature>
<proteinExistence type="predicted"/>
<feature type="compositionally biased region" description="Basic and acidic residues" evidence="1">
    <location>
        <begin position="59"/>
        <end position="68"/>
    </location>
</feature>
<evidence type="ECO:0000313" key="2">
    <source>
        <dbReference type="EMBL" id="KIM47273.1"/>
    </source>
</evidence>